<evidence type="ECO:0000256" key="17">
    <source>
        <dbReference type="PIRSR" id="PIRSR004682-4"/>
    </source>
</evidence>
<feature type="active site" description="Proton donor" evidence="15">
    <location>
        <position position="9"/>
    </location>
</feature>
<evidence type="ECO:0000256" key="6">
    <source>
        <dbReference type="ARBA" id="ARBA00011245"/>
    </source>
</evidence>
<reference evidence="18" key="1">
    <citation type="submission" date="2019-02" db="EMBL/GenBank/DDBJ databases">
        <authorList>
            <person name="Gruber-Vodicka R. H."/>
            <person name="Seah K. B. B."/>
        </authorList>
    </citation>
    <scope>NUCLEOTIDE SEQUENCE</scope>
    <source>
        <strain evidence="18">BECK_DK161</strain>
    </source>
</reference>
<dbReference type="InterPro" id="IPR006549">
    <property type="entry name" value="HAD-SF_hydro_IIIA"/>
</dbReference>
<feature type="binding site" evidence="17">
    <location>
        <position position="125"/>
    </location>
    <ligand>
        <name>Mg(2+)</name>
        <dbReference type="ChEBI" id="CHEBI:18420"/>
    </ligand>
</feature>
<evidence type="ECO:0000256" key="15">
    <source>
        <dbReference type="PIRSR" id="PIRSR004682-1"/>
    </source>
</evidence>
<organism evidence="18">
    <name type="scientific">Candidatus Kentrum sp. DK</name>
    <dbReference type="NCBI Taxonomy" id="2126562"/>
    <lineage>
        <taxon>Bacteria</taxon>
        <taxon>Pseudomonadati</taxon>
        <taxon>Pseudomonadota</taxon>
        <taxon>Gammaproteobacteria</taxon>
        <taxon>Candidatus Kentrum</taxon>
    </lineage>
</organism>
<dbReference type="AlphaFoldDB" id="A0A450S691"/>
<dbReference type="Pfam" id="PF13242">
    <property type="entry name" value="Hydrolase_like"/>
    <property type="match status" value="1"/>
</dbReference>
<sequence length="191" mass="19902">MKLVILDRDGVINQDSDQYIKTREEYLPIPGSIGAIARLGANGCAVAVATNQSGVARGLLTAQELEAIHEKLRQLVIEAGGEIGKIVFCPHGPGEGCDCRKPKPGLMEKIIGDLGAPRVCFMVGDNLRDLQAGMGVGALPVLVRTGKGERTIADGGLPEGTRIFDDLAAAADWIIAYDPDTGAGASPSPDA</sequence>
<comment type="cofactor">
    <cofactor evidence="3 17">
        <name>Zn(2+)</name>
        <dbReference type="ChEBI" id="CHEBI:29105"/>
    </cofactor>
</comment>
<keyword evidence="10 17" id="KW-0862">Zinc</keyword>
<proteinExistence type="inferred from homology"/>
<keyword evidence="9 14" id="KW-0378">Hydrolase</keyword>
<dbReference type="InterPro" id="IPR006543">
    <property type="entry name" value="Histidinol-phos"/>
</dbReference>
<evidence type="ECO:0000256" key="2">
    <source>
        <dbReference type="ARBA" id="ARBA00001946"/>
    </source>
</evidence>
<comment type="similarity">
    <text evidence="13 14">Belongs to the gmhB family.</text>
</comment>
<feature type="active site" description="Nucleophile" evidence="15">
    <location>
        <position position="7"/>
    </location>
</feature>
<evidence type="ECO:0000256" key="14">
    <source>
        <dbReference type="PIRNR" id="PIRNR004682"/>
    </source>
</evidence>
<dbReference type="PANTHER" id="PTHR42891">
    <property type="entry name" value="D-GLYCERO-BETA-D-MANNO-HEPTOSE-1,7-BISPHOSPHATE 7-PHOSPHATASE"/>
    <property type="match status" value="1"/>
</dbReference>
<feature type="site" description="Stabilizes the phosphoryl group" evidence="16">
    <location>
        <position position="101"/>
    </location>
</feature>
<protein>
    <recommendedName>
        <fullName evidence="14">D,D-heptose 1,7-bisphosphate phosphatase</fullName>
        <ecNumber evidence="14">3.1.3.-</ecNumber>
    </recommendedName>
</protein>
<evidence type="ECO:0000256" key="4">
    <source>
        <dbReference type="ARBA" id="ARBA00004496"/>
    </source>
</evidence>
<evidence type="ECO:0000256" key="9">
    <source>
        <dbReference type="ARBA" id="ARBA00022801"/>
    </source>
</evidence>
<comment type="pathway">
    <text evidence="5">Nucleotide-sugar biosynthesis; ADP-L-glycero-beta-D-manno-heptose biosynthesis; ADP-L-glycero-beta-D-manno-heptose from D-glycero-beta-D-manno-heptose 7-phosphate: step 2/4.</text>
</comment>
<feature type="binding site" evidence="17">
    <location>
        <position position="89"/>
    </location>
    <ligand>
        <name>Zn(2+)</name>
        <dbReference type="ChEBI" id="CHEBI:29105"/>
    </ligand>
</feature>
<evidence type="ECO:0000256" key="12">
    <source>
        <dbReference type="ARBA" id="ARBA00023277"/>
    </source>
</evidence>
<evidence type="ECO:0000256" key="7">
    <source>
        <dbReference type="ARBA" id="ARBA00022490"/>
    </source>
</evidence>
<dbReference type="PANTHER" id="PTHR42891:SF1">
    <property type="entry name" value="D-GLYCERO-BETA-D-MANNO-HEPTOSE-1,7-BISPHOSPHATE 7-PHOSPHATASE"/>
    <property type="match status" value="1"/>
</dbReference>
<dbReference type="NCBIfam" id="TIGR01656">
    <property type="entry name" value="Histidinol-ppas"/>
    <property type="match status" value="1"/>
</dbReference>
<dbReference type="InterPro" id="IPR004446">
    <property type="entry name" value="Heptose_bisP_phosphatase"/>
</dbReference>
<dbReference type="SUPFAM" id="SSF56784">
    <property type="entry name" value="HAD-like"/>
    <property type="match status" value="1"/>
</dbReference>
<comment type="subcellular location">
    <subcellularLocation>
        <location evidence="4 14">Cytoplasm</location>
    </subcellularLocation>
</comment>
<feature type="binding site" evidence="17">
    <location>
        <position position="91"/>
    </location>
    <ligand>
        <name>Zn(2+)</name>
        <dbReference type="ChEBI" id="CHEBI:29105"/>
    </ligand>
</feature>
<evidence type="ECO:0000256" key="5">
    <source>
        <dbReference type="ARBA" id="ARBA00004708"/>
    </source>
</evidence>
<evidence type="ECO:0000256" key="13">
    <source>
        <dbReference type="ARBA" id="ARBA00061616"/>
    </source>
</evidence>
<dbReference type="GO" id="GO:0005737">
    <property type="term" value="C:cytoplasm"/>
    <property type="evidence" value="ECO:0007669"/>
    <property type="project" value="UniProtKB-SubCell"/>
</dbReference>
<name>A0A450S691_9GAMM</name>
<evidence type="ECO:0000256" key="16">
    <source>
        <dbReference type="PIRSR" id="PIRSR004682-3"/>
    </source>
</evidence>
<feature type="binding site" evidence="17">
    <location>
        <position position="99"/>
    </location>
    <ligand>
        <name>Zn(2+)</name>
        <dbReference type="ChEBI" id="CHEBI:29105"/>
    </ligand>
</feature>
<feature type="binding site" evidence="17">
    <location>
        <position position="97"/>
    </location>
    <ligand>
        <name>Zn(2+)</name>
        <dbReference type="ChEBI" id="CHEBI:29105"/>
    </ligand>
</feature>
<dbReference type="CDD" id="cd07503">
    <property type="entry name" value="HAD_HisB-N"/>
    <property type="match status" value="1"/>
</dbReference>
<feature type="site" description="Stabilizes the phosphoryl group" evidence="16">
    <location>
        <position position="50"/>
    </location>
</feature>
<evidence type="ECO:0000256" key="8">
    <source>
        <dbReference type="ARBA" id="ARBA00022723"/>
    </source>
</evidence>
<dbReference type="InterPro" id="IPR023214">
    <property type="entry name" value="HAD_sf"/>
</dbReference>
<keyword evidence="8 17" id="KW-0479">Metal-binding</keyword>
<dbReference type="Gene3D" id="3.40.50.1000">
    <property type="entry name" value="HAD superfamily/HAD-like"/>
    <property type="match status" value="1"/>
</dbReference>
<feature type="binding site" evidence="17">
    <location>
        <position position="9"/>
    </location>
    <ligand>
        <name>Mg(2+)</name>
        <dbReference type="ChEBI" id="CHEBI:18420"/>
    </ligand>
</feature>
<comment type="cofactor">
    <cofactor evidence="2 17">
        <name>Mg(2+)</name>
        <dbReference type="ChEBI" id="CHEBI:18420"/>
    </cofactor>
</comment>
<dbReference type="GO" id="GO:0005975">
    <property type="term" value="P:carbohydrate metabolic process"/>
    <property type="evidence" value="ECO:0007669"/>
    <property type="project" value="InterPro"/>
</dbReference>
<dbReference type="GO" id="GO:0034200">
    <property type="term" value="F:D-glycero-beta-D-manno-heptose 1,7-bisphosphate 7-phosphatase activity"/>
    <property type="evidence" value="ECO:0007669"/>
    <property type="project" value="UniProtKB-EC"/>
</dbReference>
<dbReference type="FunFam" id="3.40.50.1000:FF:000168">
    <property type="entry name" value="D,D-heptose 1,7-bisphosphate phosphatase"/>
    <property type="match status" value="1"/>
</dbReference>
<evidence type="ECO:0000256" key="10">
    <source>
        <dbReference type="ARBA" id="ARBA00022833"/>
    </source>
</evidence>
<comment type="catalytic activity">
    <reaction evidence="1">
        <text>D-glycero-beta-D-manno-heptose 1,7-bisphosphate + H2O = D-glycero-beta-D-manno-heptose 1-phosphate + phosphate</text>
        <dbReference type="Rhea" id="RHEA:28518"/>
        <dbReference type="ChEBI" id="CHEBI:15377"/>
        <dbReference type="ChEBI" id="CHEBI:43474"/>
        <dbReference type="ChEBI" id="CHEBI:60208"/>
        <dbReference type="ChEBI" id="CHEBI:61593"/>
        <dbReference type="EC" id="3.1.3.82"/>
    </reaction>
</comment>
<accession>A0A450S691</accession>
<gene>
    <name evidence="18" type="ORF">BECKDK2373C_GA0170839_101819</name>
</gene>
<evidence type="ECO:0000256" key="1">
    <source>
        <dbReference type="ARBA" id="ARBA00001226"/>
    </source>
</evidence>
<dbReference type="NCBIfam" id="NF006506">
    <property type="entry name" value="PRK08942.1"/>
    <property type="match status" value="1"/>
</dbReference>
<dbReference type="EC" id="3.1.3.-" evidence="14"/>
<evidence type="ECO:0000256" key="3">
    <source>
        <dbReference type="ARBA" id="ARBA00001947"/>
    </source>
</evidence>
<dbReference type="NCBIfam" id="TIGR01662">
    <property type="entry name" value="HAD-SF-IIIA"/>
    <property type="match status" value="1"/>
</dbReference>
<evidence type="ECO:0000313" key="18">
    <source>
        <dbReference type="EMBL" id="VFJ47388.1"/>
    </source>
</evidence>
<comment type="subunit">
    <text evidence="6">Monomer.</text>
</comment>
<keyword evidence="11 17" id="KW-0460">Magnesium</keyword>
<evidence type="ECO:0000256" key="11">
    <source>
        <dbReference type="ARBA" id="ARBA00022842"/>
    </source>
</evidence>
<keyword evidence="7 14" id="KW-0963">Cytoplasm</keyword>
<dbReference type="PIRSF" id="PIRSF004682">
    <property type="entry name" value="GmhB"/>
    <property type="match status" value="1"/>
</dbReference>
<dbReference type="InterPro" id="IPR036412">
    <property type="entry name" value="HAD-like_sf"/>
</dbReference>
<feature type="site" description="Contributes to substrate recognition" evidence="16">
    <location>
        <position position="100"/>
    </location>
</feature>
<keyword evidence="12 14" id="KW-0119">Carbohydrate metabolism</keyword>
<feature type="binding site" evidence="17">
    <location>
        <position position="7"/>
    </location>
    <ligand>
        <name>Mg(2+)</name>
        <dbReference type="ChEBI" id="CHEBI:18420"/>
    </ligand>
</feature>
<dbReference type="GO" id="GO:0046872">
    <property type="term" value="F:metal ion binding"/>
    <property type="evidence" value="ECO:0007669"/>
    <property type="project" value="UniProtKB-KW"/>
</dbReference>
<dbReference type="EMBL" id="CAADEY010000018">
    <property type="protein sequence ID" value="VFJ47388.1"/>
    <property type="molecule type" value="Genomic_DNA"/>
</dbReference>